<organism evidence="8 9">
    <name type="scientific">Virgibacillus siamensis</name>
    <dbReference type="NCBI Taxonomy" id="480071"/>
    <lineage>
        <taxon>Bacteria</taxon>
        <taxon>Bacillati</taxon>
        <taxon>Bacillota</taxon>
        <taxon>Bacilli</taxon>
        <taxon>Bacillales</taxon>
        <taxon>Bacillaceae</taxon>
        <taxon>Virgibacillus</taxon>
    </lineage>
</organism>
<dbReference type="NCBIfam" id="TIGR00003">
    <property type="entry name" value="copper ion binding protein"/>
    <property type="match status" value="1"/>
</dbReference>
<dbReference type="InterPro" id="IPR006122">
    <property type="entry name" value="HMA_Cu_ion-bd"/>
</dbReference>
<dbReference type="PROSITE" id="PS01047">
    <property type="entry name" value="HMA_1"/>
    <property type="match status" value="1"/>
</dbReference>
<dbReference type="InterPro" id="IPR049740">
    <property type="entry name" value="CopZ"/>
</dbReference>
<protein>
    <recommendedName>
        <fullName evidence="2">Copper chaperone CopZ</fullName>
    </recommendedName>
</protein>
<keyword evidence="3" id="KW-0963">Cytoplasm</keyword>
<dbReference type="PANTHER" id="PTHR46594">
    <property type="entry name" value="P-TYPE CATION-TRANSPORTING ATPASE"/>
    <property type="match status" value="1"/>
</dbReference>
<evidence type="ECO:0000256" key="3">
    <source>
        <dbReference type="ARBA" id="ARBA00022490"/>
    </source>
</evidence>
<dbReference type="NCBIfam" id="NF033795">
    <property type="entry name" value="chaper_CopZ_Bs"/>
    <property type="match status" value="1"/>
</dbReference>
<dbReference type="Pfam" id="PF00403">
    <property type="entry name" value="HMA"/>
    <property type="match status" value="1"/>
</dbReference>
<dbReference type="Gene3D" id="3.30.70.100">
    <property type="match status" value="1"/>
</dbReference>
<dbReference type="PANTHER" id="PTHR46594:SF4">
    <property type="entry name" value="P-TYPE CATION-TRANSPORTING ATPASE"/>
    <property type="match status" value="1"/>
</dbReference>
<evidence type="ECO:0000256" key="1">
    <source>
        <dbReference type="ARBA" id="ARBA00004496"/>
    </source>
</evidence>
<reference evidence="8 9" key="1">
    <citation type="journal article" date="2019" name="Int. J. Syst. Evol. Microbiol.">
        <title>The Global Catalogue of Microorganisms (GCM) 10K type strain sequencing project: providing services to taxonomists for standard genome sequencing and annotation.</title>
        <authorList>
            <consortium name="The Broad Institute Genomics Platform"/>
            <consortium name="The Broad Institute Genome Sequencing Center for Infectious Disease"/>
            <person name="Wu L."/>
            <person name="Ma J."/>
        </authorList>
    </citation>
    <scope>NUCLEOTIDE SEQUENCE [LARGE SCALE GENOMIC DNA]</scope>
    <source>
        <strain evidence="8 9">JCM 15395</strain>
    </source>
</reference>
<dbReference type="SUPFAM" id="SSF55008">
    <property type="entry name" value="HMA, heavy metal-associated domain"/>
    <property type="match status" value="1"/>
</dbReference>
<dbReference type="EMBL" id="BAAADS010000006">
    <property type="protein sequence ID" value="GAA0594438.1"/>
    <property type="molecule type" value="Genomic_DNA"/>
</dbReference>
<keyword evidence="6" id="KW-0143">Chaperone</keyword>
<dbReference type="CDD" id="cd00371">
    <property type="entry name" value="HMA"/>
    <property type="match status" value="1"/>
</dbReference>
<evidence type="ECO:0000313" key="9">
    <source>
        <dbReference type="Proteomes" id="UP001500866"/>
    </source>
</evidence>
<comment type="subcellular location">
    <subcellularLocation>
        <location evidence="1">Cytoplasm</location>
    </subcellularLocation>
</comment>
<keyword evidence="4" id="KW-0479">Metal-binding</keyword>
<dbReference type="PROSITE" id="PS50846">
    <property type="entry name" value="HMA_2"/>
    <property type="match status" value="1"/>
</dbReference>
<dbReference type="PRINTS" id="PR00942">
    <property type="entry name" value="CUATPASEI"/>
</dbReference>
<dbReference type="InterPro" id="IPR036163">
    <property type="entry name" value="HMA_dom_sf"/>
</dbReference>
<keyword evidence="9" id="KW-1185">Reference proteome</keyword>
<evidence type="ECO:0000256" key="4">
    <source>
        <dbReference type="ARBA" id="ARBA00022723"/>
    </source>
</evidence>
<keyword evidence="5" id="KW-0186">Copper</keyword>
<evidence type="ECO:0000313" key="8">
    <source>
        <dbReference type="EMBL" id="GAA0594438.1"/>
    </source>
</evidence>
<dbReference type="InterPro" id="IPR017969">
    <property type="entry name" value="Heavy-metal-associated_CS"/>
</dbReference>
<comment type="caution">
    <text evidence="8">The sequence shown here is derived from an EMBL/GenBank/DDBJ whole genome shotgun (WGS) entry which is preliminary data.</text>
</comment>
<accession>A0ABN1FNG9</accession>
<evidence type="ECO:0000256" key="5">
    <source>
        <dbReference type="ARBA" id="ARBA00023008"/>
    </source>
</evidence>
<dbReference type="RefSeq" id="WP_343810553.1">
    <property type="nucleotide sequence ID" value="NZ_BAAADS010000006.1"/>
</dbReference>
<evidence type="ECO:0000259" key="7">
    <source>
        <dbReference type="PROSITE" id="PS50846"/>
    </source>
</evidence>
<feature type="domain" description="HMA" evidence="7">
    <location>
        <begin position="2"/>
        <end position="68"/>
    </location>
</feature>
<dbReference type="Proteomes" id="UP001500866">
    <property type="component" value="Unassembled WGS sequence"/>
</dbReference>
<evidence type="ECO:0000256" key="6">
    <source>
        <dbReference type="ARBA" id="ARBA00023186"/>
    </source>
</evidence>
<sequence length="69" mass="7152">MKKVTLDVQGMSCGHCKSSVEGALKGLDGVSGAEVDLASGKVDVTYDDAQVTMAAMREAVEEQGYDVVA</sequence>
<proteinExistence type="predicted"/>
<evidence type="ECO:0000256" key="2">
    <source>
        <dbReference type="ARBA" id="ARBA00015313"/>
    </source>
</evidence>
<dbReference type="InterPro" id="IPR006121">
    <property type="entry name" value="HMA_dom"/>
</dbReference>
<name>A0ABN1FNG9_9BACI</name>
<gene>
    <name evidence="8" type="primary">copZ</name>
    <name evidence="8" type="ORF">GCM10009001_08180</name>
</gene>